<organism evidence="2 3">
    <name type="scientific">Triparma columacea</name>
    <dbReference type="NCBI Taxonomy" id="722753"/>
    <lineage>
        <taxon>Eukaryota</taxon>
        <taxon>Sar</taxon>
        <taxon>Stramenopiles</taxon>
        <taxon>Ochrophyta</taxon>
        <taxon>Bolidophyceae</taxon>
        <taxon>Parmales</taxon>
        <taxon>Triparmaceae</taxon>
        <taxon>Triparma</taxon>
    </lineage>
</organism>
<feature type="signal peptide" evidence="1">
    <location>
        <begin position="1"/>
        <end position="22"/>
    </location>
</feature>
<name>A0A9W7LAI0_9STRA</name>
<reference evidence="3" key="1">
    <citation type="journal article" date="2023" name="Commun. Biol.">
        <title>Genome analysis of Parmales, the sister group of diatoms, reveals the evolutionary specialization of diatoms from phago-mixotrophs to photoautotrophs.</title>
        <authorList>
            <person name="Ban H."/>
            <person name="Sato S."/>
            <person name="Yoshikawa S."/>
            <person name="Yamada K."/>
            <person name="Nakamura Y."/>
            <person name="Ichinomiya M."/>
            <person name="Sato N."/>
            <person name="Blanc-Mathieu R."/>
            <person name="Endo H."/>
            <person name="Kuwata A."/>
            <person name="Ogata H."/>
        </authorList>
    </citation>
    <scope>NUCLEOTIDE SEQUENCE [LARGE SCALE GENOMIC DNA]</scope>
</reference>
<dbReference type="OrthoDB" id="10259631at2759"/>
<evidence type="ECO:0000256" key="1">
    <source>
        <dbReference type="SAM" id="SignalP"/>
    </source>
</evidence>
<evidence type="ECO:0000313" key="2">
    <source>
        <dbReference type="EMBL" id="GMI43979.1"/>
    </source>
</evidence>
<dbReference type="Proteomes" id="UP001165065">
    <property type="component" value="Unassembled WGS sequence"/>
</dbReference>
<dbReference type="EMBL" id="BRYA01000203">
    <property type="protein sequence ID" value="GMI43979.1"/>
    <property type="molecule type" value="Genomic_DNA"/>
</dbReference>
<protein>
    <submittedName>
        <fullName evidence="2">Uncharacterized protein</fullName>
    </submittedName>
</protein>
<accession>A0A9W7LAI0</accession>
<feature type="chain" id="PRO_5040953197" evidence="1">
    <location>
        <begin position="23"/>
        <end position="225"/>
    </location>
</feature>
<keyword evidence="3" id="KW-1185">Reference proteome</keyword>
<keyword evidence="1" id="KW-0732">Signal</keyword>
<dbReference type="AlphaFoldDB" id="A0A9W7LAI0"/>
<comment type="caution">
    <text evidence="2">The sequence shown here is derived from an EMBL/GenBank/DDBJ whole genome shotgun (WGS) entry which is preliminary data.</text>
</comment>
<gene>
    <name evidence="2" type="ORF">TrCOL_g7113</name>
</gene>
<sequence length="225" mass="24522">MQTLLLQLLFFASVIMSSSSLAYTYPGTAVARMLASRARAASLTATELSSDWETVTRLKILWAAGLKDLRSARPGQGYTGHAFNDWNHVDATCMMPFITNETNSDGAVVGISKNNNLHEGILIASDPELGEGGSWSTCQLGCNKDPPADVAHVQFKSKIAFKLVWCPPSFTQFVLVDDDGKVINRGYGVGNIPREQERQMNFEAVKGSKYALYATELPIDVTPSL</sequence>
<proteinExistence type="predicted"/>
<evidence type="ECO:0000313" key="3">
    <source>
        <dbReference type="Proteomes" id="UP001165065"/>
    </source>
</evidence>